<dbReference type="Proteomes" id="UP000241890">
    <property type="component" value="Unassembled WGS sequence"/>
</dbReference>
<evidence type="ECO:0000256" key="9">
    <source>
        <dbReference type="ARBA" id="ARBA00023235"/>
    </source>
</evidence>
<dbReference type="GO" id="GO:0005739">
    <property type="term" value="C:mitochondrion"/>
    <property type="evidence" value="ECO:0007669"/>
    <property type="project" value="TreeGrafter"/>
</dbReference>
<dbReference type="InterPro" id="IPR036652">
    <property type="entry name" value="YjeF_N_dom_sf"/>
</dbReference>
<reference evidence="12 13" key="1">
    <citation type="submission" date="2017-12" db="EMBL/GenBank/DDBJ databases">
        <title>Sequencing, de novo assembly and annotation of complete genome of a new Thraustochytrid species, strain FCC1311.</title>
        <authorList>
            <person name="Sedici K."/>
            <person name="Godart F."/>
            <person name="Aiese Cigliano R."/>
            <person name="Sanseverino W."/>
            <person name="Barakat M."/>
            <person name="Ortet P."/>
            <person name="Marechal E."/>
            <person name="Cagnac O."/>
            <person name="Amato A."/>
        </authorList>
    </citation>
    <scope>NUCLEOTIDE SEQUENCE [LARGE SCALE GENOMIC DNA]</scope>
</reference>
<evidence type="ECO:0000256" key="10">
    <source>
        <dbReference type="HAMAP-Rule" id="MF_03159"/>
    </source>
</evidence>
<evidence type="ECO:0000256" key="4">
    <source>
        <dbReference type="ARBA" id="ARBA00022723"/>
    </source>
</evidence>
<dbReference type="GO" id="GO:0000166">
    <property type="term" value="F:nucleotide binding"/>
    <property type="evidence" value="ECO:0007669"/>
    <property type="project" value="UniProtKB-KW"/>
</dbReference>
<keyword evidence="8 10" id="KW-0520">NAD</keyword>
<dbReference type="GO" id="GO:0052856">
    <property type="term" value="F:NAD(P)HX epimerase activity"/>
    <property type="evidence" value="ECO:0007669"/>
    <property type="project" value="UniProtKB-UniRule"/>
</dbReference>
<evidence type="ECO:0000256" key="7">
    <source>
        <dbReference type="ARBA" id="ARBA00022958"/>
    </source>
</evidence>
<comment type="cofactor">
    <cofactor evidence="10">
        <name>K(+)</name>
        <dbReference type="ChEBI" id="CHEBI:29103"/>
    </cofactor>
    <text evidence="10">Binds 1 potassium ion per subunit.</text>
</comment>
<organism evidence="12 13">
    <name type="scientific">Hondaea fermentalgiana</name>
    <dbReference type="NCBI Taxonomy" id="2315210"/>
    <lineage>
        <taxon>Eukaryota</taxon>
        <taxon>Sar</taxon>
        <taxon>Stramenopiles</taxon>
        <taxon>Bigyra</taxon>
        <taxon>Labyrinthulomycetes</taxon>
        <taxon>Thraustochytrida</taxon>
        <taxon>Thraustochytriidae</taxon>
        <taxon>Hondaea</taxon>
    </lineage>
</organism>
<feature type="binding site" evidence="10">
    <location>
        <position position="127"/>
    </location>
    <ligand>
        <name>K(+)</name>
        <dbReference type="ChEBI" id="CHEBI:29103"/>
    </ligand>
</feature>
<evidence type="ECO:0000313" key="12">
    <source>
        <dbReference type="EMBL" id="GBG34190.1"/>
    </source>
</evidence>
<dbReference type="InParanoid" id="A0A2R5GTM2"/>
<dbReference type="HAMAP" id="MF_01966">
    <property type="entry name" value="NADHX_epimerase"/>
    <property type="match status" value="1"/>
</dbReference>
<name>A0A2R5GTM2_9STRA</name>
<dbReference type="PANTHER" id="PTHR13232">
    <property type="entry name" value="NAD(P)H-HYDRATE EPIMERASE"/>
    <property type="match status" value="1"/>
</dbReference>
<dbReference type="InterPro" id="IPR004443">
    <property type="entry name" value="YjeF_N_dom"/>
</dbReference>
<keyword evidence="4 10" id="KW-0479">Metal-binding</keyword>
<evidence type="ECO:0000256" key="3">
    <source>
        <dbReference type="ARBA" id="ARBA00012228"/>
    </source>
</evidence>
<dbReference type="PANTHER" id="PTHR13232:SF10">
    <property type="entry name" value="NAD(P)H-HYDRATE EPIMERASE"/>
    <property type="match status" value="1"/>
</dbReference>
<evidence type="ECO:0000256" key="6">
    <source>
        <dbReference type="ARBA" id="ARBA00022857"/>
    </source>
</evidence>
<evidence type="ECO:0000313" key="13">
    <source>
        <dbReference type="Proteomes" id="UP000241890"/>
    </source>
</evidence>
<evidence type="ECO:0000256" key="2">
    <source>
        <dbReference type="ARBA" id="ARBA00000909"/>
    </source>
</evidence>
<evidence type="ECO:0000256" key="5">
    <source>
        <dbReference type="ARBA" id="ARBA00022741"/>
    </source>
</evidence>
<dbReference type="EC" id="5.1.99.6" evidence="3 10"/>
<protein>
    <recommendedName>
        <fullName evidence="3 10">NAD(P)H-hydrate epimerase</fullName>
        <ecNumber evidence="3 10">5.1.99.6</ecNumber>
    </recommendedName>
    <alternativeName>
        <fullName evidence="10">NAD(P)HX epimerase</fullName>
    </alternativeName>
</protein>
<dbReference type="SUPFAM" id="SSF64153">
    <property type="entry name" value="YjeF N-terminal domain-like"/>
    <property type="match status" value="1"/>
</dbReference>
<keyword evidence="6" id="KW-0521">NADP</keyword>
<feature type="binding site" evidence="10">
    <location>
        <begin position="59"/>
        <end position="63"/>
    </location>
    <ligand>
        <name>(6S)-NADPHX</name>
        <dbReference type="ChEBI" id="CHEBI:64076"/>
    </ligand>
</feature>
<comment type="caution">
    <text evidence="10">Lacks conserved residue(s) required for the propagation of feature annotation.</text>
</comment>
<comment type="catalytic activity">
    <reaction evidence="2 10">
        <text>(6R)-NADPHX = (6S)-NADPHX</text>
        <dbReference type="Rhea" id="RHEA:32227"/>
        <dbReference type="ChEBI" id="CHEBI:64076"/>
        <dbReference type="ChEBI" id="CHEBI:64077"/>
        <dbReference type="EC" id="5.1.99.6"/>
    </reaction>
</comment>
<evidence type="ECO:0000259" key="11">
    <source>
        <dbReference type="PROSITE" id="PS51385"/>
    </source>
</evidence>
<comment type="function">
    <text evidence="10">Catalyzes the epimerization of the S- and R-forms of NAD(P)HX, a damaged form of NAD(P)H that is a result of enzymatic or heat-dependent hydration. This is a prerequisite for the S-specific NAD(P)H-hydrate dehydratase to allow the repair of both epimers of NAD(P)HX.</text>
</comment>
<dbReference type="GO" id="GO:0046872">
    <property type="term" value="F:metal ion binding"/>
    <property type="evidence" value="ECO:0007669"/>
    <property type="project" value="UniProtKB-KW"/>
</dbReference>
<accession>A0A2R5GTM2</accession>
<feature type="binding site" evidence="10">
    <location>
        <position position="162"/>
    </location>
    <ligand>
        <name>(6S)-NADPHX</name>
        <dbReference type="ChEBI" id="CHEBI:64076"/>
    </ligand>
</feature>
<evidence type="ECO:0000256" key="1">
    <source>
        <dbReference type="ARBA" id="ARBA00000013"/>
    </source>
</evidence>
<gene>
    <name evidence="12" type="ORF">FCC1311_104142</name>
</gene>
<comment type="catalytic activity">
    <reaction evidence="1 10">
        <text>(6R)-NADHX = (6S)-NADHX</text>
        <dbReference type="Rhea" id="RHEA:32215"/>
        <dbReference type="ChEBI" id="CHEBI:64074"/>
        <dbReference type="ChEBI" id="CHEBI:64075"/>
        <dbReference type="EC" id="5.1.99.6"/>
    </reaction>
</comment>
<keyword evidence="9 10" id="KW-0413">Isomerase</keyword>
<dbReference type="AlphaFoldDB" id="A0A2R5GTM2"/>
<dbReference type="OrthoDB" id="10064708at2759"/>
<keyword evidence="7 10" id="KW-0630">Potassium</keyword>
<feature type="domain" description="YjeF N-terminal" evidence="11">
    <location>
        <begin position="11"/>
        <end position="221"/>
    </location>
</feature>
<feature type="binding site" evidence="10">
    <location>
        <position position="60"/>
    </location>
    <ligand>
        <name>K(+)</name>
        <dbReference type="ChEBI" id="CHEBI:29103"/>
    </ligand>
</feature>
<dbReference type="Gene3D" id="3.40.50.10260">
    <property type="entry name" value="YjeF N-terminal domain"/>
    <property type="match status" value="1"/>
</dbReference>
<dbReference type="InterPro" id="IPR032976">
    <property type="entry name" value="YJEFN_prot_NAXE-like"/>
</dbReference>
<dbReference type="NCBIfam" id="TIGR00197">
    <property type="entry name" value="yjeF_nterm"/>
    <property type="match status" value="1"/>
</dbReference>
<dbReference type="FunCoup" id="A0A2R5GTM2">
    <property type="interactions" value="17"/>
</dbReference>
<keyword evidence="5 10" id="KW-0547">Nucleotide-binding</keyword>
<feature type="binding site" evidence="10">
    <location>
        <position position="165"/>
    </location>
    <ligand>
        <name>K(+)</name>
        <dbReference type="ChEBI" id="CHEBI:29103"/>
    </ligand>
</feature>
<evidence type="ECO:0000256" key="8">
    <source>
        <dbReference type="ARBA" id="ARBA00023027"/>
    </source>
</evidence>
<sequence length="241" mass="26055">MRQLMLGQRLAQELDVELMGSGGFALEQLMELAGLSVACAIAAVWPVATRLLVVCGPGNNGGDGLVAARHLLHFGYHPTVLYPKAPKDSGTGIFYKNLLTQLEKIDVPVLDTTPETLSKDNYDVVVDAVFGFSFSPSGGIRAPFDVVMDRMKTTELPIASIDIPSGWDVEKGDEAGDGLRPAMLVSLTAPKLCAAHFTGEHHFLGGRFLPPNMREKYNLTDLPPFEGTAQCVRLESDVCRI</sequence>
<comment type="similarity">
    <text evidence="10">Belongs to the NnrE/AIBP family.</text>
</comment>
<dbReference type="EMBL" id="BEYU01000183">
    <property type="protein sequence ID" value="GBG34190.1"/>
    <property type="molecule type" value="Genomic_DNA"/>
</dbReference>
<proteinExistence type="inferred from homology"/>
<comment type="caution">
    <text evidence="12">The sequence shown here is derived from an EMBL/GenBank/DDBJ whole genome shotgun (WGS) entry which is preliminary data.</text>
</comment>
<dbReference type="PROSITE" id="PS51385">
    <property type="entry name" value="YJEF_N"/>
    <property type="match status" value="1"/>
</dbReference>
<keyword evidence="13" id="KW-1185">Reference proteome</keyword>
<dbReference type="Pfam" id="PF03853">
    <property type="entry name" value="YjeF_N"/>
    <property type="match status" value="1"/>
</dbReference>